<sequence length="111" mass="12066">MRTDHLTQLRKGALELAVLALLDRAPSYGFEIVDGLAGLPGLEATTGTIYPLLTRLKNSGLVETTWRESPKGPPRKYYTLGAVGRAELAAQAAAWRQVASAMDELLQKDSR</sequence>
<dbReference type="Pfam" id="PF03551">
    <property type="entry name" value="PadR"/>
    <property type="match status" value="1"/>
</dbReference>
<organism evidence="2 3">
    <name type="scientific">Raineyella fluvialis</name>
    <dbReference type="NCBI Taxonomy" id="2662261"/>
    <lineage>
        <taxon>Bacteria</taxon>
        <taxon>Bacillati</taxon>
        <taxon>Actinomycetota</taxon>
        <taxon>Actinomycetes</taxon>
        <taxon>Propionibacteriales</taxon>
        <taxon>Propionibacteriaceae</taxon>
        <taxon>Raineyella</taxon>
    </lineage>
</organism>
<keyword evidence="3" id="KW-1185">Reference proteome</keyword>
<dbReference type="InterPro" id="IPR005149">
    <property type="entry name" value="Tscrpt_reg_PadR_N"/>
</dbReference>
<gene>
    <name evidence="2" type="ORF">Rai3103_05440</name>
</gene>
<proteinExistence type="predicted"/>
<evidence type="ECO:0000313" key="2">
    <source>
        <dbReference type="EMBL" id="QGF23197.1"/>
    </source>
</evidence>
<dbReference type="PANTHER" id="PTHR33169:SF14">
    <property type="entry name" value="TRANSCRIPTIONAL REGULATOR RV3488"/>
    <property type="match status" value="1"/>
</dbReference>
<evidence type="ECO:0000259" key="1">
    <source>
        <dbReference type="Pfam" id="PF03551"/>
    </source>
</evidence>
<dbReference type="InterPro" id="IPR052509">
    <property type="entry name" value="Metal_resp_DNA-bind_regulator"/>
</dbReference>
<dbReference type="PANTHER" id="PTHR33169">
    <property type="entry name" value="PADR-FAMILY TRANSCRIPTIONAL REGULATOR"/>
    <property type="match status" value="1"/>
</dbReference>
<dbReference type="EMBL" id="CP045725">
    <property type="protein sequence ID" value="QGF23197.1"/>
    <property type="molecule type" value="Genomic_DNA"/>
</dbReference>
<dbReference type="InterPro" id="IPR036388">
    <property type="entry name" value="WH-like_DNA-bd_sf"/>
</dbReference>
<feature type="domain" description="Transcription regulator PadR N-terminal" evidence="1">
    <location>
        <begin position="18"/>
        <end position="89"/>
    </location>
</feature>
<reference evidence="2 3" key="1">
    <citation type="submission" date="2019-10" db="EMBL/GenBank/DDBJ databases">
        <title>Genomic analysis of Raineyella sp. CBA3103.</title>
        <authorList>
            <person name="Roh S.W."/>
        </authorList>
    </citation>
    <scope>NUCLEOTIDE SEQUENCE [LARGE SCALE GENOMIC DNA]</scope>
    <source>
        <strain evidence="2 3">CBA3103</strain>
    </source>
</reference>
<dbReference type="Proteomes" id="UP000386847">
    <property type="component" value="Chromosome"/>
</dbReference>
<dbReference type="AlphaFoldDB" id="A0A5Q2FBV1"/>
<dbReference type="RefSeq" id="WP_153571724.1">
    <property type="nucleotide sequence ID" value="NZ_CP045725.1"/>
</dbReference>
<accession>A0A5Q2FBV1</accession>
<dbReference type="Gene3D" id="1.10.10.10">
    <property type="entry name" value="Winged helix-like DNA-binding domain superfamily/Winged helix DNA-binding domain"/>
    <property type="match status" value="1"/>
</dbReference>
<dbReference type="KEGG" id="rain:Rai3103_05440"/>
<evidence type="ECO:0000313" key="3">
    <source>
        <dbReference type="Proteomes" id="UP000386847"/>
    </source>
</evidence>
<dbReference type="SUPFAM" id="SSF46785">
    <property type="entry name" value="Winged helix' DNA-binding domain"/>
    <property type="match status" value="1"/>
</dbReference>
<dbReference type="InterPro" id="IPR036390">
    <property type="entry name" value="WH_DNA-bd_sf"/>
</dbReference>
<protein>
    <submittedName>
        <fullName evidence="2">PadR family transcriptional regulator</fullName>
    </submittedName>
</protein>
<name>A0A5Q2FBV1_9ACTN</name>